<organism evidence="2 3">
    <name type="scientific">Rhipicephalus microplus</name>
    <name type="common">Cattle tick</name>
    <name type="synonym">Boophilus microplus</name>
    <dbReference type="NCBI Taxonomy" id="6941"/>
    <lineage>
        <taxon>Eukaryota</taxon>
        <taxon>Metazoa</taxon>
        <taxon>Ecdysozoa</taxon>
        <taxon>Arthropoda</taxon>
        <taxon>Chelicerata</taxon>
        <taxon>Arachnida</taxon>
        <taxon>Acari</taxon>
        <taxon>Parasitiformes</taxon>
        <taxon>Ixodida</taxon>
        <taxon>Ixodoidea</taxon>
        <taxon>Ixodidae</taxon>
        <taxon>Rhipicephalinae</taxon>
        <taxon>Rhipicephalus</taxon>
        <taxon>Boophilus</taxon>
    </lineage>
</organism>
<proteinExistence type="predicted"/>
<dbReference type="Proteomes" id="UP000821866">
    <property type="component" value="Chromosome 1"/>
</dbReference>
<evidence type="ECO:0000313" key="3">
    <source>
        <dbReference type="Proteomes" id="UP000821866"/>
    </source>
</evidence>
<name>A0A9J6F836_RHIMP</name>
<feature type="compositionally biased region" description="Acidic residues" evidence="1">
    <location>
        <begin position="168"/>
        <end position="177"/>
    </location>
</feature>
<sequence length="177" mass="20088">MKSKLEAHYTQIVHTARAECAARVKRLHDELAKAEQQLRSLRQRHDKDPPSLDGKLPERKAEKRIAQETGELKYHATTSVAKNRESLADWSDVSVKDILYEQSELMKQLKSLSAIVDKLHVVVSTVCGPPWPGMAPPSMRHLLSTFSEGRGQYGSGGLERVDRRRKEEEDDDWVCAE</sequence>
<feature type="compositionally biased region" description="Basic and acidic residues" evidence="1">
    <location>
        <begin position="43"/>
        <end position="59"/>
    </location>
</feature>
<dbReference type="AlphaFoldDB" id="A0A9J6F836"/>
<evidence type="ECO:0000256" key="1">
    <source>
        <dbReference type="SAM" id="MobiDB-lite"/>
    </source>
</evidence>
<reference evidence="2" key="2">
    <citation type="submission" date="2021-09" db="EMBL/GenBank/DDBJ databases">
        <authorList>
            <person name="Jia N."/>
            <person name="Wang J."/>
            <person name="Shi W."/>
            <person name="Du L."/>
            <person name="Sun Y."/>
            <person name="Zhan W."/>
            <person name="Jiang J."/>
            <person name="Wang Q."/>
            <person name="Zhang B."/>
            <person name="Ji P."/>
            <person name="Sakyi L.B."/>
            <person name="Cui X."/>
            <person name="Yuan T."/>
            <person name="Jiang B."/>
            <person name="Yang W."/>
            <person name="Lam T.T.-Y."/>
            <person name="Chang Q."/>
            <person name="Ding S."/>
            <person name="Wang X."/>
            <person name="Zhu J."/>
            <person name="Ruan X."/>
            <person name="Zhao L."/>
            <person name="Wei J."/>
            <person name="Que T."/>
            <person name="Du C."/>
            <person name="Cheng J."/>
            <person name="Dai P."/>
            <person name="Han X."/>
            <person name="Huang E."/>
            <person name="Gao Y."/>
            <person name="Liu J."/>
            <person name="Shao H."/>
            <person name="Ye R."/>
            <person name="Li L."/>
            <person name="Wei W."/>
            <person name="Wang X."/>
            <person name="Wang C."/>
            <person name="Huo Q."/>
            <person name="Li W."/>
            <person name="Guo W."/>
            <person name="Chen H."/>
            <person name="Chen S."/>
            <person name="Zhou L."/>
            <person name="Zhou L."/>
            <person name="Ni X."/>
            <person name="Tian J."/>
            <person name="Zhou Y."/>
            <person name="Sheng Y."/>
            <person name="Liu T."/>
            <person name="Pan Y."/>
            <person name="Xia L."/>
            <person name="Li J."/>
            <person name="Zhao F."/>
            <person name="Cao W."/>
        </authorList>
    </citation>
    <scope>NUCLEOTIDE SEQUENCE</scope>
    <source>
        <strain evidence="2">Rmic-2018</strain>
        <tissue evidence="2">Larvae</tissue>
    </source>
</reference>
<evidence type="ECO:0000313" key="2">
    <source>
        <dbReference type="EMBL" id="KAH8042311.1"/>
    </source>
</evidence>
<protein>
    <submittedName>
        <fullName evidence="2">Uncharacterized protein</fullName>
    </submittedName>
</protein>
<feature type="region of interest" description="Disordered" evidence="1">
    <location>
        <begin position="37"/>
        <end position="59"/>
    </location>
</feature>
<comment type="caution">
    <text evidence="2">The sequence shown here is derived from an EMBL/GenBank/DDBJ whole genome shotgun (WGS) entry which is preliminary data.</text>
</comment>
<reference evidence="2" key="1">
    <citation type="journal article" date="2020" name="Cell">
        <title>Large-Scale Comparative Analyses of Tick Genomes Elucidate Their Genetic Diversity and Vector Capacities.</title>
        <authorList>
            <consortium name="Tick Genome and Microbiome Consortium (TIGMIC)"/>
            <person name="Jia N."/>
            <person name="Wang J."/>
            <person name="Shi W."/>
            <person name="Du L."/>
            <person name="Sun Y."/>
            <person name="Zhan W."/>
            <person name="Jiang J.F."/>
            <person name="Wang Q."/>
            <person name="Zhang B."/>
            <person name="Ji P."/>
            <person name="Bell-Sakyi L."/>
            <person name="Cui X.M."/>
            <person name="Yuan T.T."/>
            <person name="Jiang B.G."/>
            <person name="Yang W.F."/>
            <person name="Lam T.T."/>
            <person name="Chang Q.C."/>
            <person name="Ding S.J."/>
            <person name="Wang X.J."/>
            <person name="Zhu J.G."/>
            <person name="Ruan X.D."/>
            <person name="Zhao L."/>
            <person name="Wei J.T."/>
            <person name="Ye R.Z."/>
            <person name="Que T.C."/>
            <person name="Du C.H."/>
            <person name="Zhou Y.H."/>
            <person name="Cheng J.X."/>
            <person name="Dai P.F."/>
            <person name="Guo W.B."/>
            <person name="Han X.H."/>
            <person name="Huang E.J."/>
            <person name="Li L.F."/>
            <person name="Wei W."/>
            <person name="Gao Y.C."/>
            <person name="Liu J.Z."/>
            <person name="Shao H.Z."/>
            <person name="Wang X."/>
            <person name="Wang C.C."/>
            <person name="Yang T.C."/>
            <person name="Huo Q.B."/>
            <person name="Li W."/>
            <person name="Chen H.Y."/>
            <person name="Chen S.E."/>
            <person name="Zhou L.G."/>
            <person name="Ni X.B."/>
            <person name="Tian J.H."/>
            <person name="Sheng Y."/>
            <person name="Liu T."/>
            <person name="Pan Y.S."/>
            <person name="Xia L.Y."/>
            <person name="Li J."/>
            <person name="Zhao F."/>
            <person name="Cao W.C."/>
        </authorList>
    </citation>
    <scope>NUCLEOTIDE SEQUENCE</scope>
    <source>
        <strain evidence="2">Rmic-2018</strain>
    </source>
</reference>
<dbReference type="EMBL" id="JABSTU010000001">
    <property type="protein sequence ID" value="KAH8042311.1"/>
    <property type="molecule type" value="Genomic_DNA"/>
</dbReference>
<dbReference type="VEuPathDB" id="VectorBase:LOC119178495"/>
<gene>
    <name evidence="2" type="ORF">HPB51_021395</name>
</gene>
<feature type="region of interest" description="Disordered" evidence="1">
    <location>
        <begin position="147"/>
        <end position="177"/>
    </location>
</feature>
<accession>A0A9J6F836</accession>
<keyword evidence="3" id="KW-1185">Reference proteome</keyword>